<keyword evidence="1" id="KW-1133">Transmembrane helix</keyword>
<comment type="caution">
    <text evidence="2">The sequence shown here is derived from an EMBL/GenBank/DDBJ whole genome shotgun (WGS) entry which is preliminary data.</text>
</comment>
<evidence type="ECO:0000256" key="1">
    <source>
        <dbReference type="SAM" id="Phobius"/>
    </source>
</evidence>
<name>A0A5U8T155_SALET</name>
<proteinExistence type="predicted"/>
<feature type="transmembrane region" description="Helical" evidence="1">
    <location>
        <begin position="129"/>
        <end position="149"/>
    </location>
</feature>
<reference evidence="2" key="1">
    <citation type="submission" date="2018-07" db="EMBL/GenBank/DDBJ databases">
        <authorList>
            <person name="Ashton P.M."/>
            <person name="Dallman T."/>
            <person name="Nair S."/>
            <person name="De Pinna E."/>
            <person name="Peters T."/>
            <person name="Grant K."/>
        </authorList>
    </citation>
    <scope>NUCLEOTIDE SEQUENCE</scope>
    <source>
        <strain evidence="2">296838</strain>
    </source>
</reference>
<feature type="transmembrane region" description="Helical" evidence="1">
    <location>
        <begin position="296"/>
        <end position="320"/>
    </location>
</feature>
<feature type="transmembrane region" description="Helical" evidence="1">
    <location>
        <begin position="59"/>
        <end position="78"/>
    </location>
</feature>
<keyword evidence="1" id="KW-0812">Transmembrane</keyword>
<dbReference type="EMBL" id="AAGUAT010000210">
    <property type="protein sequence ID" value="EBR9859429.1"/>
    <property type="molecule type" value="Genomic_DNA"/>
</dbReference>
<sequence length="357" mass="39485">MKNCSGRKISRVTGLFSADDLLYREHYLLRYLIMLSGRTVSPDFKGICMNPTTVFRLPLLFVLAYALILSGSLILVSYPDVSVRYPELSLAAYLSKVFAFQLIQLTGLFTLTSLFFYHYRITQLNRKTVLAVIGLTLFLYTANMILGSLKAEWLSHLMATMIAEKAEFADVILLVKTADIGLYLISFVLLGIATRLVAKYYLKVSHPAVIPDGKTPDIYALLFSCGMVYLMWMIALFLTAVITPHLPGGIPAPLSDNAYTTAAGLLISCGIVFIAVRQRFPVAGGILQIRPLVISVLLSTVLSILVMAAITAGTVYMVLLTNSFRHFGETELWIITAVCVALTLWISRAVTGVMFRR</sequence>
<keyword evidence="1" id="KW-0472">Membrane</keyword>
<protein>
    <submittedName>
        <fullName evidence="2">Uncharacterized protein</fullName>
    </submittedName>
</protein>
<feature type="transmembrane region" description="Helical" evidence="1">
    <location>
        <begin position="332"/>
        <end position="355"/>
    </location>
</feature>
<organism evidence="2">
    <name type="scientific">Salmonella enterica subsp. enterica serovar Chester</name>
    <dbReference type="NCBI Taxonomy" id="149386"/>
    <lineage>
        <taxon>Bacteria</taxon>
        <taxon>Pseudomonadati</taxon>
        <taxon>Pseudomonadota</taxon>
        <taxon>Gammaproteobacteria</taxon>
        <taxon>Enterobacterales</taxon>
        <taxon>Enterobacteriaceae</taxon>
        <taxon>Salmonella</taxon>
    </lineage>
</organism>
<gene>
    <name evidence="2" type="ORF">DS524_27185</name>
</gene>
<feature type="transmembrane region" description="Helical" evidence="1">
    <location>
        <begin position="98"/>
        <end position="117"/>
    </location>
</feature>
<dbReference type="AlphaFoldDB" id="A0A5U8T155"/>
<feature type="transmembrane region" description="Helical" evidence="1">
    <location>
        <begin position="180"/>
        <end position="198"/>
    </location>
</feature>
<evidence type="ECO:0000313" key="2">
    <source>
        <dbReference type="EMBL" id="EBR9859429.1"/>
    </source>
</evidence>
<feature type="transmembrane region" description="Helical" evidence="1">
    <location>
        <begin position="218"/>
        <end position="238"/>
    </location>
</feature>
<accession>A0A5U8T155</accession>
<feature type="transmembrane region" description="Helical" evidence="1">
    <location>
        <begin position="258"/>
        <end position="276"/>
    </location>
</feature>